<sequence>MSDEKEHTLSPSEAADRIWELAKKIDICMFTTWDGQQQRSRPMSARVRRDEHAIYFLTDLEGHKLTEIEKYPHVSLAWADNGGHKYAVIAGEAEVLNDRAKIAELWESFDKAWWDDETDPRIRLLKVTPDDGEVWDSPNMIVTTAKMLVAAATGAKPDVGDNAKVDL</sequence>
<accession>A0A0F5FGB0</accession>
<dbReference type="InterPro" id="IPR052917">
    <property type="entry name" value="Stress-Dev_Protein"/>
</dbReference>
<dbReference type="EMBL" id="JZEY01000061">
    <property type="protein sequence ID" value="KKB07227.1"/>
    <property type="molecule type" value="Genomic_DNA"/>
</dbReference>
<keyword evidence="3" id="KW-1185">Reference proteome</keyword>
<protein>
    <submittedName>
        <fullName evidence="2">General stress protein</fullName>
    </submittedName>
</protein>
<dbReference type="PANTHER" id="PTHR34818">
    <property type="entry name" value="PROTEIN BLI-3"/>
    <property type="match status" value="1"/>
</dbReference>
<evidence type="ECO:0000259" key="1">
    <source>
        <dbReference type="Pfam" id="PF16242"/>
    </source>
</evidence>
<proteinExistence type="predicted"/>
<comment type="caution">
    <text evidence="2">The sequence shown here is derived from an EMBL/GenBank/DDBJ whole genome shotgun (WGS) entry which is preliminary data.</text>
</comment>
<gene>
    <name evidence="2" type="ORF">VE26_10425</name>
</gene>
<dbReference type="STRING" id="429727.VE26_10425"/>
<feature type="domain" description="General stress protein FMN-binding split barrel" evidence="1">
    <location>
        <begin position="14"/>
        <end position="158"/>
    </location>
</feature>
<dbReference type="SUPFAM" id="SSF50475">
    <property type="entry name" value="FMN-binding split barrel"/>
    <property type="match status" value="1"/>
</dbReference>
<dbReference type="PANTHER" id="PTHR34818:SF1">
    <property type="entry name" value="PROTEIN BLI-3"/>
    <property type="match status" value="1"/>
</dbReference>
<evidence type="ECO:0000313" key="2">
    <source>
        <dbReference type="EMBL" id="KKB07227.1"/>
    </source>
</evidence>
<dbReference type="InterPro" id="IPR012349">
    <property type="entry name" value="Split_barrel_FMN-bd"/>
</dbReference>
<organism evidence="2 3">
    <name type="scientific">Devosia chinhatensis</name>
    <dbReference type="NCBI Taxonomy" id="429727"/>
    <lineage>
        <taxon>Bacteria</taxon>
        <taxon>Pseudomonadati</taxon>
        <taxon>Pseudomonadota</taxon>
        <taxon>Alphaproteobacteria</taxon>
        <taxon>Hyphomicrobiales</taxon>
        <taxon>Devosiaceae</taxon>
        <taxon>Devosia</taxon>
    </lineage>
</organism>
<dbReference type="Gene3D" id="2.30.110.10">
    <property type="entry name" value="Electron Transport, Fmn-binding Protein, Chain A"/>
    <property type="match status" value="1"/>
</dbReference>
<name>A0A0F5FGB0_9HYPH</name>
<dbReference type="InterPro" id="IPR038725">
    <property type="entry name" value="YdaG_split_barrel_FMN-bd"/>
</dbReference>
<dbReference type="AlphaFoldDB" id="A0A0F5FGB0"/>
<dbReference type="Pfam" id="PF16242">
    <property type="entry name" value="Pyrid_ox_like"/>
    <property type="match status" value="1"/>
</dbReference>
<reference evidence="2 3" key="1">
    <citation type="submission" date="2015-03" db="EMBL/GenBank/DDBJ databases">
        <authorList>
            <person name="Hassan Y."/>
            <person name="Lepp D."/>
            <person name="Li X.-Z."/>
            <person name="Zhou T."/>
        </authorList>
    </citation>
    <scope>NUCLEOTIDE SEQUENCE [LARGE SCALE GENOMIC DNA]</scope>
    <source>
        <strain evidence="2 3">IPL18</strain>
    </source>
</reference>
<dbReference type="OrthoDB" id="1432662at2"/>
<evidence type="ECO:0000313" key="3">
    <source>
        <dbReference type="Proteomes" id="UP000033649"/>
    </source>
</evidence>
<dbReference type="RefSeq" id="WP_046105255.1">
    <property type="nucleotide sequence ID" value="NZ_JZEY01000061.1"/>
</dbReference>
<dbReference type="PATRIC" id="fig|429727.3.peg.2147"/>
<dbReference type="Proteomes" id="UP000033649">
    <property type="component" value="Unassembled WGS sequence"/>
</dbReference>